<dbReference type="AlphaFoldDB" id="A0A4U1BIV0"/>
<dbReference type="Proteomes" id="UP000305674">
    <property type="component" value="Unassembled WGS sequence"/>
</dbReference>
<dbReference type="NCBIfam" id="TIGR00229">
    <property type="entry name" value="sensory_box"/>
    <property type="match status" value="1"/>
</dbReference>
<proteinExistence type="predicted"/>
<feature type="domain" description="CHASE" evidence="3">
    <location>
        <begin position="153"/>
        <end position="211"/>
    </location>
</feature>
<accession>A0A4U1BIV0</accession>
<name>A0A4U1BIV0_9GAMM</name>
<dbReference type="SMART" id="SM00091">
    <property type="entry name" value="PAS"/>
    <property type="match status" value="1"/>
</dbReference>
<gene>
    <name evidence="6" type="ORF">FCL40_07500</name>
</gene>
<organism evidence="6 7">
    <name type="scientific">Ferrimonas sediminicola</name>
    <dbReference type="NCBI Taxonomy" id="2569538"/>
    <lineage>
        <taxon>Bacteria</taxon>
        <taxon>Pseudomonadati</taxon>
        <taxon>Pseudomonadota</taxon>
        <taxon>Gammaproteobacteria</taxon>
        <taxon>Alteromonadales</taxon>
        <taxon>Ferrimonadaceae</taxon>
        <taxon>Ferrimonas</taxon>
    </lineage>
</organism>
<dbReference type="SUPFAM" id="SSF141868">
    <property type="entry name" value="EAL domain-like"/>
    <property type="match status" value="1"/>
</dbReference>
<dbReference type="PROSITE" id="PS50883">
    <property type="entry name" value="EAL"/>
    <property type="match status" value="1"/>
</dbReference>
<evidence type="ECO:0000259" key="4">
    <source>
        <dbReference type="PROSITE" id="PS50883"/>
    </source>
</evidence>
<dbReference type="EMBL" id="SWCI01000003">
    <property type="protein sequence ID" value="TKB49986.1"/>
    <property type="molecule type" value="Genomic_DNA"/>
</dbReference>
<dbReference type="PANTHER" id="PTHR44757:SF2">
    <property type="entry name" value="BIOFILM ARCHITECTURE MAINTENANCE PROTEIN MBAA"/>
    <property type="match status" value="1"/>
</dbReference>
<comment type="caution">
    <text evidence="6">The sequence shown here is derived from an EMBL/GenBank/DDBJ whole genome shotgun (WGS) entry which is preliminary data.</text>
</comment>
<dbReference type="InterPro" id="IPR035965">
    <property type="entry name" value="PAS-like_dom_sf"/>
</dbReference>
<evidence type="ECO:0000256" key="1">
    <source>
        <dbReference type="SAM" id="Phobius"/>
    </source>
</evidence>
<dbReference type="OrthoDB" id="6597954at2"/>
<dbReference type="CDD" id="cd01949">
    <property type="entry name" value="GGDEF"/>
    <property type="match status" value="1"/>
</dbReference>
<sequence>MRWTLPVFQTAKPDGATSSGQLLKFRRYSLLMAAVMFLFTLGLTLATTQIIDDYEADKHRAKVYDFLSSAEERMVTEVAKIHSAIYLAAASIQHSHDASSPALKQHFHLIANLILQNNPSVVSLDLAPAGRIWAVYPDQSHPGLGQDISGAPSIREASRLRRAIMGGPYPLYAGGTGLVLSQPIFVGQTQQESITPADGDRLWGFISAVMRFGDSKLLDGLDLLAGDSINYSLYCGNLIPKHLYNNTGNPVELGQSRAFLVNGLQCQLKAKSLEPVSHPLSFLFILVCGLITSTLIGLWTWQQGNAKYQLEQLVAQKTRALQDSELQFRELSERSLTGIFILVHGRFTYVNPRAADMIGYDVDELLALKDLSELVHYQDFLRIREWLNSPGEMVESTSLGPHLHSRIRCFAKSGQTKHLEFYCVTTEYKGEIAIFGSMLDVTTQVAAEKKITHQAYYDQLTGLPNRASFQQRLRQIISSGQSHRMALLFIDLDKFKTVNDSLGHDSGDHLLKLAASRLRRTLRSRDFVARAGGDEFAILLDQYDNKDQVELVAQRAIESFKEPFTLKDKNFYIGLSIGICLYPSDGVDAETLLKNADISMYLAKGNGGSGYKFFDESESHLFYSKLDLENELRKALSQGGLHLEFQPQNSLVSGDIVGTEALVRWYHPVKGRIPPVEFIPVAEESSLILDLDRYVLERGCRQLAQWHREGLDTRLAINISSAQLEKGDLLGLVRDCLGRHTIKAGRLELEITENSLIRNPAEAAATLQGLQELGVNIAIDDFGTGYSSFALLKDLPINKIKLDKTFIDAIETDAKDRKIINTIGELARSLQLQLIAEGVETETQVMRLLECGCYQGQGFLFSRPLAAADYRRLLMESQLII</sequence>
<dbReference type="CDD" id="cd01948">
    <property type="entry name" value="EAL"/>
    <property type="match status" value="1"/>
</dbReference>
<evidence type="ECO:0000313" key="6">
    <source>
        <dbReference type="EMBL" id="TKB49986.1"/>
    </source>
</evidence>
<evidence type="ECO:0000313" key="7">
    <source>
        <dbReference type="Proteomes" id="UP000305674"/>
    </source>
</evidence>
<dbReference type="Gene3D" id="3.20.20.450">
    <property type="entry name" value="EAL domain"/>
    <property type="match status" value="1"/>
</dbReference>
<keyword evidence="1" id="KW-1133">Transmembrane helix</keyword>
<dbReference type="InterPro" id="IPR035919">
    <property type="entry name" value="EAL_sf"/>
</dbReference>
<dbReference type="InterPro" id="IPR000160">
    <property type="entry name" value="GGDEF_dom"/>
</dbReference>
<dbReference type="Pfam" id="PF00563">
    <property type="entry name" value="EAL"/>
    <property type="match status" value="1"/>
</dbReference>
<dbReference type="InterPro" id="IPR006189">
    <property type="entry name" value="CHASE_dom"/>
</dbReference>
<dbReference type="PANTHER" id="PTHR44757">
    <property type="entry name" value="DIGUANYLATE CYCLASE DGCP"/>
    <property type="match status" value="1"/>
</dbReference>
<evidence type="ECO:0000259" key="2">
    <source>
        <dbReference type="PROSITE" id="PS50112"/>
    </source>
</evidence>
<dbReference type="Gene3D" id="3.30.70.270">
    <property type="match status" value="1"/>
</dbReference>
<dbReference type="Pfam" id="PF13188">
    <property type="entry name" value="PAS_8"/>
    <property type="match status" value="1"/>
</dbReference>
<dbReference type="InterPro" id="IPR000014">
    <property type="entry name" value="PAS"/>
</dbReference>
<dbReference type="CDD" id="cd00130">
    <property type="entry name" value="PAS"/>
    <property type="match status" value="1"/>
</dbReference>
<feature type="domain" description="PAS" evidence="2">
    <location>
        <begin position="345"/>
        <end position="388"/>
    </location>
</feature>
<feature type="domain" description="EAL" evidence="4">
    <location>
        <begin position="625"/>
        <end position="878"/>
    </location>
</feature>
<dbReference type="GO" id="GO:0003824">
    <property type="term" value="F:catalytic activity"/>
    <property type="evidence" value="ECO:0007669"/>
    <property type="project" value="UniProtKB-ARBA"/>
</dbReference>
<dbReference type="InterPro" id="IPR043128">
    <property type="entry name" value="Rev_trsase/Diguanyl_cyclase"/>
</dbReference>
<feature type="transmembrane region" description="Helical" evidence="1">
    <location>
        <begin position="280"/>
        <end position="301"/>
    </location>
</feature>
<feature type="domain" description="GGDEF" evidence="5">
    <location>
        <begin position="483"/>
        <end position="616"/>
    </location>
</feature>
<keyword evidence="7" id="KW-1185">Reference proteome</keyword>
<dbReference type="PROSITE" id="PS50887">
    <property type="entry name" value="GGDEF"/>
    <property type="match status" value="1"/>
</dbReference>
<dbReference type="SMART" id="SM00052">
    <property type="entry name" value="EAL"/>
    <property type="match status" value="1"/>
</dbReference>
<evidence type="ECO:0000259" key="5">
    <source>
        <dbReference type="PROSITE" id="PS50887"/>
    </source>
</evidence>
<feature type="transmembrane region" description="Helical" evidence="1">
    <location>
        <begin position="28"/>
        <end position="51"/>
    </location>
</feature>
<dbReference type="InterPro" id="IPR052155">
    <property type="entry name" value="Biofilm_reg_signaling"/>
</dbReference>
<dbReference type="PROSITE" id="PS50839">
    <property type="entry name" value="CHASE"/>
    <property type="match status" value="1"/>
</dbReference>
<evidence type="ECO:0000259" key="3">
    <source>
        <dbReference type="PROSITE" id="PS50839"/>
    </source>
</evidence>
<dbReference type="InterPro" id="IPR001633">
    <property type="entry name" value="EAL_dom"/>
</dbReference>
<reference evidence="6 7" key="1">
    <citation type="submission" date="2019-04" db="EMBL/GenBank/DDBJ databases">
        <authorList>
            <person name="Hwang J.C."/>
        </authorList>
    </citation>
    <scope>NUCLEOTIDE SEQUENCE [LARGE SCALE GENOMIC DNA]</scope>
    <source>
        <strain evidence="6 7">IMCC35001</strain>
    </source>
</reference>
<dbReference type="SMART" id="SM01079">
    <property type="entry name" value="CHASE"/>
    <property type="match status" value="1"/>
</dbReference>
<keyword evidence="1" id="KW-0812">Transmembrane</keyword>
<dbReference type="Gene3D" id="3.30.450.20">
    <property type="entry name" value="PAS domain"/>
    <property type="match status" value="1"/>
</dbReference>
<dbReference type="SUPFAM" id="SSF55785">
    <property type="entry name" value="PYP-like sensor domain (PAS domain)"/>
    <property type="match status" value="1"/>
</dbReference>
<keyword evidence="1" id="KW-0472">Membrane</keyword>
<dbReference type="NCBIfam" id="TIGR00254">
    <property type="entry name" value="GGDEF"/>
    <property type="match status" value="1"/>
</dbReference>
<dbReference type="InterPro" id="IPR029787">
    <property type="entry name" value="Nucleotide_cyclase"/>
</dbReference>
<protein>
    <submittedName>
        <fullName evidence="6">EAL domain-containing protein</fullName>
    </submittedName>
</protein>
<dbReference type="SUPFAM" id="SSF55073">
    <property type="entry name" value="Nucleotide cyclase"/>
    <property type="match status" value="1"/>
</dbReference>
<dbReference type="PROSITE" id="PS50112">
    <property type="entry name" value="PAS"/>
    <property type="match status" value="1"/>
</dbReference>
<dbReference type="SMART" id="SM00267">
    <property type="entry name" value="GGDEF"/>
    <property type="match status" value="1"/>
</dbReference>
<dbReference type="Pfam" id="PF00990">
    <property type="entry name" value="GGDEF"/>
    <property type="match status" value="1"/>
</dbReference>